<evidence type="ECO:0000256" key="5">
    <source>
        <dbReference type="ARBA" id="ARBA00022989"/>
    </source>
</evidence>
<protein>
    <recommendedName>
        <fullName evidence="8">Peptidase S54 rhomboid domain-containing protein</fullName>
    </recommendedName>
</protein>
<accession>A0A364Y0W1</accession>
<dbReference type="Proteomes" id="UP000251889">
    <property type="component" value="Unassembled WGS sequence"/>
</dbReference>
<feature type="transmembrane region" description="Helical" evidence="7">
    <location>
        <begin position="131"/>
        <end position="151"/>
    </location>
</feature>
<keyword evidence="4" id="KW-0378">Hydrolase</keyword>
<evidence type="ECO:0000259" key="8">
    <source>
        <dbReference type="Pfam" id="PF01694"/>
    </source>
</evidence>
<reference evidence="9 10" key="1">
    <citation type="submission" date="2018-06" db="EMBL/GenBank/DDBJ databases">
        <title>Chryseolinea flavus sp. nov., a member of the phylum Bacteroidetes isolated from soil.</title>
        <authorList>
            <person name="Li Y."/>
            <person name="Wang J."/>
        </authorList>
    </citation>
    <scope>NUCLEOTIDE SEQUENCE [LARGE SCALE GENOMIC DNA]</scope>
    <source>
        <strain evidence="9 10">SDU1-6</strain>
    </source>
</reference>
<dbReference type="EMBL" id="QMFY01000011">
    <property type="protein sequence ID" value="RAV99388.1"/>
    <property type="molecule type" value="Genomic_DNA"/>
</dbReference>
<gene>
    <name evidence="9" type="ORF">DQQ10_19380</name>
</gene>
<comment type="caution">
    <text evidence="9">The sequence shown here is derived from an EMBL/GenBank/DDBJ whole genome shotgun (WGS) entry which is preliminary data.</text>
</comment>
<evidence type="ECO:0000256" key="6">
    <source>
        <dbReference type="ARBA" id="ARBA00023136"/>
    </source>
</evidence>
<dbReference type="PANTHER" id="PTHR43731">
    <property type="entry name" value="RHOMBOID PROTEASE"/>
    <property type="match status" value="1"/>
</dbReference>
<sequence>MIRLTPVVKAILIINIIAFIAQQIAPIGDFSYCYDAPEGTPGGQMGIVTGNLAMYGLNTECFKPFQLFTYMFLHGDFMHILFNMFGLISIGPILESTLGQKRFTLFYLVTGIGAAIFNIFISMFFPSASFGILVGASGAIYGILTGFGMMYPEMEVRLFFPPIPIKAKYLVFLLGGMTFLFGPQNVAHYAHLGGVIFAFIMITVWRNQDRSRGYH</sequence>
<dbReference type="AlphaFoldDB" id="A0A364Y0W1"/>
<feature type="domain" description="Peptidase S54 rhomboid" evidence="8">
    <location>
        <begin position="65"/>
        <end position="204"/>
    </location>
</feature>
<evidence type="ECO:0000256" key="3">
    <source>
        <dbReference type="ARBA" id="ARBA00022692"/>
    </source>
</evidence>
<evidence type="ECO:0000256" key="1">
    <source>
        <dbReference type="ARBA" id="ARBA00004141"/>
    </source>
</evidence>
<comment type="similarity">
    <text evidence="2">Belongs to the peptidase S54 family.</text>
</comment>
<evidence type="ECO:0000256" key="7">
    <source>
        <dbReference type="SAM" id="Phobius"/>
    </source>
</evidence>
<keyword evidence="3 7" id="KW-0812">Transmembrane</keyword>
<evidence type="ECO:0000313" key="9">
    <source>
        <dbReference type="EMBL" id="RAV99388.1"/>
    </source>
</evidence>
<dbReference type="InterPro" id="IPR022764">
    <property type="entry name" value="Peptidase_S54_rhomboid_dom"/>
</dbReference>
<evidence type="ECO:0000313" key="10">
    <source>
        <dbReference type="Proteomes" id="UP000251889"/>
    </source>
</evidence>
<dbReference type="InterPro" id="IPR050925">
    <property type="entry name" value="Rhomboid_protease_S54"/>
</dbReference>
<evidence type="ECO:0000256" key="2">
    <source>
        <dbReference type="ARBA" id="ARBA00009045"/>
    </source>
</evidence>
<feature type="transmembrane region" description="Helical" evidence="7">
    <location>
        <begin position="106"/>
        <end position="125"/>
    </location>
</feature>
<keyword evidence="6 7" id="KW-0472">Membrane</keyword>
<feature type="transmembrane region" description="Helical" evidence="7">
    <location>
        <begin position="163"/>
        <end position="182"/>
    </location>
</feature>
<dbReference type="InterPro" id="IPR035952">
    <property type="entry name" value="Rhomboid-like_sf"/>
</dbReference>
<comment type="subcellular location">
    <subcellularLocation>
        <location evidence="1">Membrane</location>
        <topology evidence="1">Multi-pass membrane protein</topology>
    </subcellularLocation>
</comment>
<dbReference type="GO" id="GO:0016020">
    <property type="term" value="C:membrane"/>
    <property type="evidence" value="ECO:0007669"/>
    <property type="project" value="UniProtKB-SubCell"/>
</dbReference>
<keyword evidence="5 7" id="KW-1133">Transmembrane helix</keyword>
<dbReference type="SUPFAM" id="SSF144091">
    <property type="entry name" value="Rhomboid-like"/>
    <property type="match status" value="1"/>
</dbReference>
<organism evidence="9 10">
    <name type="scientific">Pseudochryseolinea flava</name>
    <dbReference type="NCBI Taxonomy" id="2059302"/>
    <lineage>
        <taxon>Bacteria</taxon>
        <taxon>Pseudomonadati</taxon>
        <taxon>Bacteroidota</taxon>
        <taxon>Cytophagia</taxon>
        <taxon>Cytophagales</taxon>
        <taxon>Fulvivirgaceae</taxon>
        <taxon>Pseudochryseolinea</taxon>
    </lineage>
</organism>
<keyword evidence="10" id="KW-1185">Reference proteome</keyword>
<evidence type="ECO:0000256" key="4">
    <source>
        <dbReference type="ARBA" id="ARBA00022801"/>
    </source>
</evidence>
<dbReference type="GO" id="GO:0004252">
    <property type="term" value="F:serine-type endopeptidase activity"/>
    <property type="evidence" value="ECO:0007669"/>
    <property type="project" value="InterPro"/>
</dbReference>
<dbReference type="Gene3D" id="1.20.1540.10">
    <property type="entry name" value="Rhomboid-like"/>
    <property type="match status" value="1"/>
</dbReference>
<feature type="transmembrane region" description="Helical" evidence="7">
    <location>
        <begin position="7"/>
        <end position="25"/>
    </location>
</feature>
<dbReference type="RefSeq" id="WP_112748577.1">
    <property type="nucleotide sequence ID" value="NZ_QMFY01000011.1"/>
</dbReference>
<feature type="transmembrane region" description="Helical" evidence="7">
    <location>
        <begin position="188"/>
        <end position="205"/>
    </location>
</feature>
<proteinExistence type="inferred from homology"/>
<dbReference type="PANTHER" id="PTHR43731:SF14">
    <property type="entry name" value="PRESENILIN-ASSOCIATED RHOMBOID-LIKE PROTEIN, MITOCHONDRIAL"/>
    <property type="match status" value="1"/>
</dbReference>
<dbReference type="Pfam" id="PF01694">
    <property type="entry name" value="Rhomboid"/>
    <property type="match status" value="1"/>
</dbReference>
<dbReference type="OrthoDB" id="9807874at2"/>
<name>A0A364Y0W1_9BACT</name>
<feature type="transmembrane region" description="Helical" evidence="7">
    <location>
        <begin position="77"/>
        <end position="94"/>
    </location>
</feature>